<evidence type="ECO:0000313" key="3">
    <source>
        <dbReference type="Proteomes" id="UP000803844"/>
    </source>
</evidence>
<evidence type="ECO:0000313" key="2">
    <source>
        <dbReference type="EMBL" id="KAF3768912.1"/>
    </source>
</evidence>
<accession>A0A9P4Y9P4</accession>
<organism evidence="2 3">
    <name type="scientific">Cryphonectria parasitica (strain ATCC 38755 / EP155)</name>
    <dbReference type="NCBI Taxonomy" id="660469"/>
    <lineage>
        <taxon>Eukaryota</taxon>
        <taxon>Fungi</taxon>
        <taxon>Dikarya</taxon>
        <taxon>Ascomycota</taxon>
        <taxon>Pezizomycotina</taxon>
        <taxon>Sordariomycetes</taxon>
        <taxon>Sordariomycetidae</taxon>
        <taxon>Diaporthales</taxon>
        <taxon>Cryphonectriaceae</taxon>
        <taxon>Cryphonectria-Endothia species complex</taxon>
        <taxon>Cryphonectria</taxon>
    </lineage>
</organism>
<comment type="caution">
    <text evidence="2">The sequence shown here is derived from an EMBL/GenBank/DDBJ whole genome shotgun (WGS) entry which is preliminary data.</text>
</comment>
<keyword evidence="3" id="KW-1185">Reference proteome</keyword>
<dbReference type="EMBL" id="MU032345">
    <property type="protein sequence ID" value="KAF3768912.1"/>
    <property type="molecule type" value="Genomic_DNA"/>
</dbReference>
<reference evidence="2" key="1">
    <citation type="journal article" date="2020" name="Phytopathology">
        <title>Genome sequence of the chestnut blight fungus Cryphonectria parasitica EP155: A fundamental resource for an archetypical invasive plant pathogen.</title>
        <authorList>
            <person name="Crouch J.A."/>
            <person name="Dawe A."/>
            <person name="Aerts A."/>
            <person name="Barry K."/>
            <person name="Churchill A.C.L."/>
            <person name="Grimwood J."/>
            <person name="Hillman B."/>
            <person name="Milgroom M.G."/>
            <person name="Pangilinan J."/>
            <person name="Smith M."/>
            <person name="Salamov A."/>
            <person name="Schmutz J."/>
            <person name="Yadav J."/>
            <person name="Grigoriev I.V."/>
            <person name="Nuss D."/>
        </authorList>
    </citation>
    <scope>NUCLEOTIDE SEQUENCE</scope>
    <source>
        <strain evidence="2">EP155</strain>
    </source>
</reference>
<feature type="region of interest" description="Disordered" evidence="1">
    <location>
        <begin position="157"/>
        <end position="188"/>
    </location>
</feature>
<evidence type="ECO:0000256" key="1">
    <source>
        <dbReference type="SAM" id="MobiDB-lite"/>
    </source>
</evidence>
<feature type="compositionally biased region" description="Basic and acidic residues" evidence="1">
    <location>
        <begin position="165"/>
        <end position="177"/>
    </location>
</feature>
<name>A0A9P4Y9P4_CRYP1</name>
<dbReference type="RefSeq" id="XP_040779873.1">
    <property type="nucleotide sequence ID" value="XM_040920193.1"/>
</dbReference>
<dbReference type="Proteomes" id="UP000803844">
    <property type="component" value="Unassembled WGS sequence"/>
</dbReference>
<sequence length="188" mass="21487">MLLQLHHRDYCVSVESNAMAPERHCRRIYVFPRSTARDVLVHLSWVWSLSPDRYRTVDPRDWLAAARVFAICSCMLSTLAAAGPSQADLWHGIQEIFCEAWDRLPQSDLVIKSTRSNAYGMVTLVPKTYLGTKDQFSHGQPPIRLGDRCEQSGHAALFPIPPSQRSDESFRRPKFENSGRPWSWAMTL</sequence>
<gene>
    <name evidence="2" type="ORF">M406DRAFT_327324</name>
</gene>
<proteinExistence type="predicted"/>
<dbReference type="GeneID" id="63837322"/>
<dbReference type="AlphaFoldDB" id="A0A9P4Y9P4"/>
<protein>
    <submittedName>
        <fullName evidence="2">Uncharacterized protein</fullName>
    </submittedName>
</protein>